<evidence type="ECO:0000313" key="4">
    <source>
        <dbReference type="Proteomes" id="UP001172687"/>
    </source>
</evidence>
<feature type="domain" description="CobW C-terminal" evidence="2">
    <location>
        <begin position="236"/>
        <end position="352"/>
    </location>
</feature>
<feature type="region of interest" description="Disordered" evidence="1">
    <location>
        <begin position="375"/>
        <end position="405"/>
    </location>
</feature>
<accession>A0ABT8H9B4</accession>
<dbReference type="Proteomes" id="UP001172687">
    <property type="component" value="Unassembled WGS sequence"/>
</dbReference>
<dbReference type="Pfam" id="PF02492">
    <property type="entry name" value="cobW"/>
    <property type="match status" value="1"/>
</dbReference>
<dbReference type="RefSeq" id="WP_105388562.1">
    <property type="nucleotide sequence ID" value="NZ_CP070380.1"/>
</dbReference>
<dbReference type="InterPro" id="IPR011629">
    <property type="entry name" value="CobW-like_C"/>
</dbReference>
<evidence type="ECO:0000259" key="2">
    <source>
        <dbReference type="SMART" id="SM00833"/>
    </source>
</evidence>
<dbReference type="PANTHER" id="PTHR43603:SF1">
    <property type="entry name" value="ZINC-REGULATED GTPASE METALLOPROTEIN ACTIVATOR 1"/>
    <property type="match status" value="1"/>
</dbReference>
<protein>
    <submittedName>
        <fullName evidence="3">GTP-binding protein</fullName>
    </submittedName>
</protein>
<evidence type="ECO:0000256" key="1">
    <source>
        <dbReference type="SAM" id="MobiDB-lite"/>
    </source>
</evidence>
<keyword evidence="4" id="KW-1185">Reference proteome</keyword>
<sequence>MNRTPVLLVSGQELTDQISEALLHESGTLVVRHRFDGQVVLRSVCIRRGDEPHTSQWPIELMNCCVDCTIRSDLLVLLRRLHRRDDVSRIVVHLPPWLEPEPLCWDINNVDVVVGPGYIDGPAARDVRIEAVITTVATGQWLTDALGADVLDDGRTVAQVVVGQAEFADVLLLSAPDRTTQAVLHRLAPRAQIITGTEQLGSALDALSDSARRGADHDPHEPLLSGEPPLVAEHGVKLVEFQAIRPFHPLRLHRAIDDLLDGVVRLRGRAWLASQPDVVLWIESAGGGLRVGHAGEWLAASAIDEPADPDPERAVLASLRWDEQFGDRHISLTALICGADPEAVTASLSAALLTDDELSRPDLWAHWEDPFGEWHEDPCEGLDKADGAATRDRPDEGDPTGFSRS</sequence>
<dbReference type="Pfam" id="PF07683">
    <property type="entry name" value="CobW_C"/>
    <property type="match status" value="1"/>
</dbReference>
<evidence type="ECO:0000313" key="3">
    <source>
        <dbReference type="EMBL" id="MDN4517365.1"/>
    </source>
</evidence>
<gene>
    <name evidence="3" type="ORF">QYF68_05945</name>
</gene>
<dbReference type="InterPro" id="IPR027417">
    <property type="entry name" value="P-loop_NTPase"/>
</dbReference>
<comment type="caution">
    <text evidence="3">The sequence shown here is derived from an EMBL/GenBank/DDBJ whole genome shotgun (WGS) entry which is preliminary data.</text>
</comment>
<organism evidence="3 4">
    <name type="scientific">Mycolicibacterium austroafricanum</name>
    <name type="common">Mycobacterium austroafricanum</name>
    <dbReference type="NCBI Taxonomy" id="39687"/>
    <lineage>
        <taxon>Bacteria</taxon>
        <taxon>Bacillati</taxon>
        <taxon>Actinomycetota</taxon>
        <taxon>Actinomycetes</taxon>
        <taxon>Mycobacteriales</taxon>
        <taxon>Mycobacteriaceae</taxon>
        <taxon>Mycolicibacterium</taxon>
    </lineage>
</organism>
<proteinExistence type="predicted"/>
<dbReference type="InterPro" id="IPR051927">
    <property type="entry name" value="Zn_Chap_cDPG_Synth"/>
</dbReference>
<dbReference type="InterPro" id="IPR003495">
    <property type="entry name" value="CobW/HypB/UreG_nucleotide-bd"/>
</dbReference>
<dbReference type="PANTHER" id="PTHR43603">
    <property type="entry name" value="COBW DOMAIN-CONTAINING PROTEIN DDB_G0274527"/>
    <property type="match status" value="1"/>
</dbReference>
<dbReference type="SMART" id="SM00833">
    <property type="entry name" value="CobW_C"/>
    <property type="match status" value="1"/>
</dbReference>
<dbReference type="NCBIfam" id="NF047431">
    <property type="entry name" value="hiber_recruit"/>
    <property type="match status" value="1"/>
</dbReference>
<feature type="compositionally biased region" description="Basic and acidic residues" evidence="1">
    <location>
        <begin position="375"/>
        <end position="396"/>
    </location>
</feature>
<name>A0ABT8H9B4_MYCAO</name>
<dbReference type="Gene3D" id="3.40.50.300">
    <property type="entry name" value="P-loop containing nucleotide triphosphate hydrolases"/>
    <property type="match status" value="1"/>
</dbReference>
<reference evidence="3" key="1">
    <citation type="submission" date="2023-07" db="EMBL/GenBank/DDBJ databases">
        <title>Degradation of tert-butanol by M. austroafricanum TBA100.</title>
        <authorList>
            <person name="Helbich S."/>
            <person name="Vainshtein Y."/>
        </authorList>
    </citation>
    <scope>NUCLEOTIDE SEQUENCE</scope>
    <source>
        <strain evidence="3">TBA100</strain>
    </source>
</reference>
<dbReference type="EMBL" id="JAUHTC010000027">
    <property type="protein sequence ID" value="MDN4517365.1"/>
    <property type="molecule type" value="Genomic_DNA"/>
</dbReference>